<evidence type="ECO:0000313" key="2">
    <source>
        <dbReference type="Proteomes" id="UP000315131"/>
    </source>
</evidence>
<name>A0A550I7N5_9FLAO</name>
<keyword evidence="2" id="KW-1185">Reference proteome</keyword>
<protein>
    <submittedName>
        <fullName evidence="1">Uncharacterized protein</fullName>
    </submittedName>
</protein>
<comment type="caution">
    <text evidence="1">The sequence shown here is derived from an EMBL/GenBank/DDBJ whole genome shotgun (WGS) entry which is preliminary data.</text>
</comment>
<accession>A0A550I7N5</accession>
<dbReference type="OrthoDB" id="1144758at2"/>
<organism evidence="1 2">
    <name type="scientific">Christiangramia sabulilitoris</name>
    <dbReference type="NCBI Taxonomy" id="2583991"/>
    <lineage>
        <taxon>Bacteria</taxon>
        <taxon>Pseudomonadati</taxon>
        <taxon>Bacteroidota</taxon>
        <taxon>Flavobacteriia</taxon>
        <taxon>Flavobacteriales</taxon>
        <taxon>Flavobacteriaceae</taxon>
        <taxon>Christiangramia</taxon>
    </lineage>
</organism>
<dbReference type="Proteomes" id="UP000315131">
    <property type="component" value="Unassembled WGS sequence"/>
</dbReference>
<dbReference type="RefSeq" id="WP_143409756.1">
    <property type="nucleotide sequence ID" value="NZ_VHSF01000001.1"/>
</dbReference>
<proteinExistence type="predicted"/>
<reference evidence="1 2" key="1">
    <citation type="submission" date="2019-06" db="EMBL/GenBank/DDBJ databases">
        <title>Gramella sabulilitoris sp. nov., isolated from a marine sand.</title>
        <authorList>
            <person name="Yoon J.-H."/>
        </authorList>
    </citation>
    <scope>NUCLEOTIDE SEQUENCE [LARGE SCALE GENOMIC DNA]</scope>
    <source>
        <strain evidence="1 2">HSMS-1</strain>
    </source>
</reference>
<sequence length="103" mass="11825">MKIQNQAIAEQVSQKVELVKGKFTRAEASHIITALIDQKVNFHKIQRLQIWEGDHKCVTGGLNDRITELEEQKNLAKDFISEFNEQGRCFKIKGTLEIIPCED</sequence>
<dbReference type="EMBL" id="VHSF01000001">
    <property type="protein sequence ID" value="TRO66977.1"/>
    <property type="molecule type" value="Genomic_DNA"/>
</dbReference>
<gene>
    <name evidence="1" type="ORF">FGM01_03550</name>
</gene>
<evidence type="ECO:0000313" key="1">
    <source>
        <dbReference type="EMBL" id="TRO66977.1"/>
    </source>
</evidence>
<dbReference type="AlphaFoldDB" id="A0A550I7N5"/>